<dbReference type="EMBL" id="OUUY01000064">
    <property type="protein sequence ID" value="SPQ00289.1"/>
    <property type="molecule type" value="Genomic_DNA"/>
</dbReference>
<feature type="region of interest" description="Disordered" evidence="1">
    <location>
        <begin position="101"/>
        <end position="120"/>
    </location>
</feature>
<feature type="chain" id="PRO_5015563439" description="DNA-binding protein" evidence="2">
    <location>
        <begin position="27"/>
        <end position="231"/>
    </location>
</feature>
<reference evidence="4" key="1">
    <citation type="submission" date="2018-03" db="EMBL/GenBank/DDBJ databases">
        <authorList>
            <person name="Zecchin S."/>
        </authorList>
    </citation>
    <scope>NUCLEOTIDE SEQUENCE [LARGE SCALE GENOMIC DNA]</scope>
</reference>
<evidence type="ECO:0000313" key="3">
    <source>
        <dbReference type="EMBL" id="SPQ00289.1"/>
    </source>
</evidence>
<feature type="signal peptide" evidence="2">
    <location>
        <begin position="1"/>
        <end position="26"/>
    </location>
</feature>
<proteinExistence type="predicted"/>
<accession>A0A2U3QG22</accession>
<gene>
    <name evidence="3" type="ORF">NBG4_20095</name>
</gene>
<organism evidence="3 4">
    <name type="scientific">Candidatus Sulfobium mesophilum</name>
    <dbReference type="NCBI Taxonomy" id="2016548"/>
    <lineage>
        <taxon>Bacteria</taxon>
        <taxon>Pseudomonadati</taxon>
        <taxon>Nitrospirota</taxon>
        <taxon>Nitrospiria</taxon>
        <taxon>Nitrospirales</taxon>
        <taxon>Nitrospiraceae</taxon>
        <taxon>Candidatus Sulfobium</taxon>
    </lineage>
</organism>
<keyword evidence="4" id="KW-1185">Reference proteome</keyword>
<evidence type="ECO:0000256" key="2">
    <source>
        <dbReference type="SAM" id="SignalP"/>
    </source>
</evidence>
<dbReference type="Proteomes" id="UP000245125">
    <property type="component" value="Unassembled WGS sequence"/>
</dbReference>
<evidence type="ECO:0000313" key="4">
    <source>
        <dbReference type="Proteomes" id="UP000245125"/>
    </source>
</evidence>
<evidence type="ECO:0000256" key="1">
    <source>
        <dbReference type="SAM" id="MobiDB-lite"/>
    </source>
</evidence>
<sequence length="231" mass="24384">MKRLPAVAGFLLISALLVIRVAAALAADELSGKVIETMNSGGYTYALIEKGDKKIWVAVPQTKITKGQTVTFLPGNEMVNFPSKTLNRTFDKIIFSGGVAEGGPSQGDSTSPGSKGAVSAPAEKIKVEKASGADAYTVEEIYKNAQGLDKKKVSVKGKIVKVSSGIMNMNWLHLQDGSGDPKKGSHDLVVTTAESAEVGSIVTATGTIAQDKDFGSNYKYKVIMEKASLKK</sequence>
<evidence type="ECO:0008006" key="5">
    <source>
        <dbReference type="Google" id="ProtNLM"/>
    </source>
</evidence>
<name>A0A2U3QG22_9BACT</name>
<protein>
    <recommendedName>
        <fullName evidence="5">DNA-binding protein</fullName>
    </recommendedName>
</protein>
<dbReference type="AlphaFoldDB" id="A0A2U3QG22"/>
<keyword evidence="2" id="KW-0732">Signal</keyword>
<dbReference type="OrthoDB" id="1118190at2"/>